<proteinExistence type="inferred from homology"/>
<comment type="caution">
    <text evidence="5">The sequence shown here is derived from an EMBL/GenBank/DDBJ whole genome shotgun (WGS) entry which is preliminary data.</text>
</comment>
<dbReference type="EMBL" id="BMAC01000463">
    <property type="protein sequence ID" value="GFP96923.1"/>
    <property type="molecule type" value="Genomic_DNA"/>
</dbReference>
<dbReference type="SUPFAM" id="SSF52743">
    <property type="entry name" value="Subtilisin-like"/>
    <property type="match status" value="1"/>
</dbReference>
<protein>
    <submittedName>
        <fullName evidence="5">Xylem serine proteinase 1</fullName>
    </submittedName>
</protein>
<evidence type="ECO:0000256" key="3">
    <source>
        <dbReference type="PROSITE-ProRule" id="PRU01240"/>
    </source>
</evidence>
<sequence>MSDNDYLSNSYPTLGLATYVSYDDGLNINDYINSTSSPLDVIFKTASVNVTDPIIARFSSRGPQELTPNILKCDFAPPGVDILAAFTRFTTMTGSDSNKRVVKYNVESGNSMATPHVLGFVAYVKTYHLRWSPSAIKSALMTTCKRN</sequence>
<organism evidence="5 6">
    <name type="scientific">Phtheirospermum japonicum</name>
    <dbReference type="NCBI Taxonomy" id="374723"/>
    <lineage>
        <taxon>Eukaryota</taxon>
        <taxon>Viridiplantae</taxon>
        <taxon>Streptophyta</taxon>
        <taxon>Embryophyta</taxon>
        <taxon>Tracheophyta</taxon>
        <taxon>Spermatophyta</taxon>
        <taxon>Magnoliopsida</taxon>
        <taxon>eudicotyledons</taxon>
        <taxon>Gunneridae</taxon>
        <taxon>Pentapetalae</taxon>
        <taxon>asterids</taxon>
        <taxon>lamiids</taxon>
        <taxon>Lamiales</taxon>
        <taxon>Orobanchaceae</taxon>
        <taxon>Orobanchaceae incertae sedis</taxon>
        <taxon>Phtheirospermum</taxon>
    </lineage>
</organism>
<dbReference type="Gene3D" id="3.40.50.200">
    <property type="entry name" value="Peptidase S8/S53 domain"/>
    <property type="match status" value="1"/>
</dbReference>
<keyword evidence="6" id="KW-1185">Reference proteome</keyword>
<dbReference type="GO" id="GO:0004252">
    <property type="term" value="F:serine-type endopeptidase activity"/>
    <property type="evidence" value="ECO:0007669"/>
    <property type="project" value="InterPro"/>
</dbReference>
<evidence type="ECO:0000256" key="1">
    <source>
        <dbReference type="ARBA" id="ARBA00011073"/>
    </source>
</evidence>
<evidence type="ECO:0000256" key="2">
    <source>
        <dbReference type="ARBA" id="ARBA00022729"/>
    </source>
</evidence>
<dbReference type="InterPro" id="IPR000209">
    <property type="entry name" value="Peptidase_S8/S53_dom"/>
</dbReference>
<dbReference type="InterPro" id="IPR045051">
    <property type="entry name" value="SBT"/>
</dbReference>
<dbReference type="InterPro" id="IPR036852">
    <property type="entry name" value="Peptidase_S8/S53_dom_sf"/>
</dbReference>
<dbReference type="GO" id="GO:0006508">
    <property type="term" value="P:proteolysis"/>
    <property type="evidence" value="ECO:0007669"/>
    <property type="project" value="InterPro"/>
</dbReference>
<evidence type="ECO:0000313" key="6">
    <source>
        <dbReference type="Proteomes" id="UP000653305"/>
    </source>
</evidence>
<keyword evidence="2" id="KW-0732">Signal</keyword>
<feature type="domain" description="Peptidase S8/S53" evidence="4">
    <location>
        <begin position="51"/>
        <end position="144"/>
    </location>
</feature>
<accession>A0A830CM65</accession>
<dbReference type="PROSITE" id="PS51892">
    <property type="entry name" value="SUBTILASE"/>
    <property type="match status" value="1"/>
</dbReference>
<evidence type="ECO:0000313" key="5">
    <source>
        <dbReference type="EMBL" id="GFP96923.1"/>
    </source>
</evidence>
<dbReference type="Proteomes" id="UP000653305">
    <property type="component" value="Unassembled WGS sequence"/>
</dbReference>
<dbReference type="PANTHER" id="PTHR10795">
    <property type="entry name" value="PROPROTEIN CONVERTASE SUBTILISIN/KEXIN"/>
    <property type="match status" value="1"/>
</dbReference>
<evidence type="ECO:0000259" key="4">
    <source>
        <dbReference type="Pfam" id="PF00082"/>
    </source>
</evidence>
<comment type="similarity">
    <text evidence="1 3">Belongs to the peptidase S8 family.</text>
</comment>
<dbReference type="AlphaFoldDB" id="A0A830CM65"/>
<gene>
    <name evidence="5" type="ORF">PHJA_001836400</name>
</gene>
<dbReference type="Pfam" id="PF00082">
    <property type="entry name" value="Peptidase_S8"/>
    <property type="match status" value="1"/>
</dbReference>
<comment type="caution">
    <text evidence="3">Lacks conserved residue(s) required for the propagation of feature annotation.</text>
</comment>
<dbReference type="Gene3D" id="3.50.30.30">
    <property type="match status" value="1"/>
</dbReference>
<name>A0A830CM65_9LAMI</name>
<dbReference type="OrthoDB" id="206201at2759"/>
<reference evidence="5" key="1">
    <citation type="submission" date="2020-07" db="EMBL/GenBank/DDBJ databases">
        <title>Ethylene signaling mediates host invasion by parasitic plants.</title>
        <authorList>
            <person name="Yoshida S."/>
        </authorList>
    </citation>
    <scope>NUCLEOTIDE SEQUENCE</scope>
    <source>
        <strain evidence="5">Okayama</strain>
    </source>
</reference>